<comment type="caution">
    <text evidence="1">The sequence shown here is derived from an EMBL/GenBank/DDBJ whole genome shotgun (WGS) entry which is preliminary data.</text>
</comment>
<dbReference type="SUPFAM" id="SSF50044">
    <property type="entry name" value="SH3-domain"/>
    <property type="match status" value="1"/>
</dbReference>
<sequence>MLPEFLEDSAYYMDWPYSNPPALPNDNLHGSSTPYFVGENMAYIESTPLAMTQHISNVYNNQVCVNGLDDDAPLYWSATSQHILAHDIDDATDRMLPSSIHSNLTSLSLQILEFARDMYDFALEVQQELALRRGDIGRLKDGEMGLFPYNYVEIIHKGGPIGTVGNEGQAPMPNAGRGNDNAAVSVEDFDVMKVVA</sequence>
<dbReference type="EMBL" id="RBNJ01012380">
    <property type="protein sequence ID" value="RUS25662.1"/>
    <property type="molecule type" value="Genomic_DNA"/>
</dbReference>
<dbReference type="Proteomes" id="UP000274822">
    <property type="component" value="Unassembled WGS sequence"/>
</dbReference>
<dbReference type="AlphaFoldDB" id="A0A433Q7B7"/>
<proteinExistence type="predicted"/>
<reference evidence="1 2" key="1">
    <citation type="journal article" date="2018" name="New Phytol.">
        <title>Phylogenomics of Endogonaceae and evolution of mycorrhizas within Mucoromycota.</title>
        <authorList>
            <person name="Chang Y."/>
            <person name="Desiro A."/>
            <person name="Na H."/>
            <person name="Sandor L."/>
            <person name="Lipzen A."/>
            <person name="Clum A."/>
            <person name="Barry K."/>
            <person name="Grigoriev I.V."/>
            <person name="Martin F.M."/>
            <person name="Stajich J.E."/>
            <person name="Smith M.E."/>
            <person name="Bonito G."/>
            <person name="Spatafora J.W."/>
        </authorList>
    </citation>
    <scope>NUCLEOTIDE SEQUENCE [LARGE SCALE GENOMIC DNA]</scope>
    <source>
        <strain evidence="1 2">AD002</strain>
    </source>
</reference>
<keyword evidence="2" id="KW-1185">Reference proteome</keyword>
<name>A0A433Q7B7_9FUNG</name>
<organism evidence="1 2">
    <name type="scientific">Jimgerdemannia flammicorona</name>
    <dbReference type="NCBI Taxonomy" id="994334"/>
    <lineage>
        <taxon>Eukaryota</taxon>
        <taxon>Fungi</taxon>
        <taxon>Fungi incertae sedis</taxon>
        <taxon>Mucoromycota</taxon>
        <taxon>Mucoromycotina</taxon>
        <taxon>Endogonomycetes</taxon>
        <taxon>Endogonales</taxon>
        <taxon>Endogonaceae</taxon>
        <taxon>Jimgerdemannia</taxon>
    </lineage>
</organism>
<evidence type="ECO:0000313" key="2">
    <source>
        <dbReference type="Proteomes" id="UP000274822"/>
    </source>
</evidence>
<gene>
    <name evidence="1" type="ORF">BC938DRAFT_471822</name>
</gene>
<dbReference type="InterPro" id="IPR036028">
    <property type="entry name" value="SH3-like_dom_sf"/>
</dbReference>
<evidence type="ECO:0000313" key="1">
    <source>
        <dbReference type="EMBL" id="RUS25662.1"/>
    </source>
</evidence>
<accession>A0A433Q7B7</accession>
<protein>
    <submittedName>
        <fullName evidence="1">Uncharacterized protein</fullName>
    </submittedName>
</protein>